<accession>A0A0P1B4V4</accession>
<proteinExistence type="predicted"/>
<protein>
    <submittedName>
        <fullName evidence="2">Uncharacterized protein</fullName>
    </submittedName>
</protein>
<evidence type="ECO:0000313" key="2">
    <source>
        <dbReference type="EMBL" id="CEG49431.1"/>
    </source>
</evidence>
<organism evidence="2 3">
    <name type="scientific">Plasmopara halstedii</name>
    <name type="common">Downy mildew of sunflower</name>
    <dbReference type="NCBI Taxonomy" id="4781"/>
    <lineage>
        <taxon>Eukaryota</taxon>
        <taxon>Sar</taxon>
        <taxon>Stramenopiles</taxon>
        <taxon>Oomycota</taxon>
        <taxon>Peronosporomycetes</taxon>
        <taxon>Peronosporales</taxon>
        <taxon>Peronosporaceae</taxon>
        <taxon>Plasmopara</taxon>
    </lineage>
</organism>
<dbReference type="EMBL" id="CCYD01003055">
    <property type="protein sequence ID" value="CEG49431.1"/>
    <property type="molecule type" value="Genomic_DNA"/>
</dbReference>
<keyword evidence="3" id="KW-1185">Reference proteome</keyword>
<feature type="compositionally biased region" description="Basic and acidic residues" evidence="1">
    <location>
        <begin position="97"/>
        <end position="109"/>
    </location>
</feature>
<name>A0A0P1B4V4_PLAHL</name>
<reference evidence="3" key="1">
    <citation type="submission" date="2014-09" db="EMBL/GenBank/DDBJ databases">
        <authorList>
            <person name="Sharma Rahul"/>
            <person name="Thines Marco"/>
        </authorList>
    </citation>
    <scope>NUCLEOTIDE SEQUENCE [LARGE SCALE GENOMIC DNA]</scope>
</reference>
<evidence type="ECO:0000313" key="3">
    <source>
        <dbReference type="Proteomes" id="UP000054928"/>
    </source>
</evidence>
<dbReference type="GeneID" id="36402250"/>
<feature type="compositionally biased region" description="Low complexity" evidence="1">
    <location>
        <begin position="18"/>
        <end position="42"/>
    </location>
</feature>
<dbReference type="RefSeq" id="XP_024585800.1">
    <property type="nucleotide sequence ID" value="XM_024720619.1"/>
</dbReference>
<feature type="compositionally biased region" description="Polar residues" evidence="1">
    <location>
        <begin position="61"/>
        <end position="72"/>
    </location>
</feature>
<evidence type="ECO:0000256" key="1">
    <source>
        <dbReference type="SAM" id="MobiDB-lite"/>
    </source>
</evidence>
<dbReference type="Proteomes" id="UP000054928">
    <property type="component" value="Unassembled WGS sequence"/>
</dbReference>
<feature type="region of interest" description="Disordered" evidence="1">
    <location>
        <begin position="1"/>
        <end position="109"/>
    </location>
</feature>
<sequence>MRSGLLMSMLTKSNLRKATTTSGTQTDSSASASTSTSGSSSSVFSLPPLTAEQTPLPMDVSATSSSIGTSHGPTDISELSAPSPPAPTVRIVNVTTDRGEEVEPILSKE</sequence>
<dbReference type="AlphaFoldDB" id="A0A0P1B4V4"/>